<dbReference type="EMBL" id="JBAJJM010000016">
    <property type="protein sequence ID" value="MEG9476579.1"/>
    <property type="molecule type" value="Genomic_DNA"/>
</dbReference>
<feature type="chain" id="PRO_5046552353" evidence="1">
    <location>
        <begin position="19"/>
        <end position="247"/>
    </location>
</feature>
<name>A0ABU7ZHC5_9PAST</name>
<feature type="signal peptide" evidence="1">
    <location>
        <begin position="1"/>
        <end position="18"/>
    </location>
</feature>
<dbReference type="Proteomes" id="UP001432017">
    <property type="component" value="Unassembled WGS sequence"/>
</dbReference>
<evidence type="ECO:0000313" key="2">
    <source>
        <dbReference type="EMBL" id="MEG9476579.1"/>
    </source>
</evidence>
<gene>
    <name evidence="2" type="ORF">V6W77_09915</name>
</gene>
<evidence type="ECO:0000313" key="3">
    <source>
        <dbReference type="Proteomes" id="UP001432017"/>
    </source>
</evidence>
<evidence type="ECO:0000256" key="1">
    <source>
        <dbReference type="SAM" id="SignalP"/>
    </source>
</evidence>
<proteinExistence type="predicted"/>
<keyword evidence="1" id="KW-0732">Signal</keyword>
<keyword evidence="3" id="KW-1185">Reference proteome</keyword>
<protein>
    <submittedName>
        <fullName evidence="2">Uncharacterized protein</fullName>
    </submittedName>
</protein>
<organism evidence="2 3">
    <name type="scientific">Mannheimia indoligenes</name>
    <dbReference type="NCBI Taxonomy" id="3103145"/>
    <lineage>
        <taxon>Bacteria</taxon>
        <taxon>Pseudomonadati</taxon>
        <taxon>Pseudomonadota</taxon>
        <taxon>Gammaproteobacteria</taxon>
        <taxon>Pasteurellales</taxon>
        <taxon>Pasteurellaceae</taxon>
        <taxon>Mannheimia</taxon>
    </lineage>
</organism>
<dbReference type="RefSeq" id="WP_334229577.1">
    <property type="nucleotide sequence ID" value="NZ_JBAJJL010000007.1"/>
</dbReference>
<sequence>MKKIISIALLMLSSTGFANSPIKAQTMKLVDNEAKSLELCRQLPKCGSLVRLYQAANGDLYLSDGTPQLALFPKSNGYKLKNHWDFSNYQHRAGNFAELEAEPHYSIAPALYPLAEGKWAIALEKAWSEMYSGGSRSASFADFLQINEDNSYQLALQAIYFYEGEMIRACFSEEDVQKLHQCHDTADTILKIRYQDVGKPYYQWHLTYTQTEQHSTDKKPRKLKEWTNTVMPFDKCNVQALCDDEED</sequence>
<comment type="caution">
    <text evidence="2">The sequence shown here is derived from an EMBL/GenBank/DDBJ whole genome shotgun (WGS) entry which is preliminary data.</text>
</comment>
<accession>A0ABU7ZHC5</accession>
<reference evidence="2" key="1">
    <citation type="submission" date="2023-12" db="EMBL/GenBank/DDBJ databases">
        <title>Mannheima indologenes sp. nov. proposed for Clade V organisms of Mannheimia.</title>
        <authorList>
            <person name="Christensen H."/>
        </authorList>
    </citation>
    <scope>NUCLEOTIDE SEQUENCE</scope>
    <source>
        <strain evidence="2">M14.4</strain>
    </source>
</reference>